<evidence type="ECO:0000256" key="1">
    <source>
        <dbReference type="SAM" id="SignalP"/>
    </source>
</evidence>
<feature type="chain" id="PRO_5001990507" evidence="1">
    <location>
        <begin position="23"/>
        <end position="292"/>
    </location>
</feature>
<keyword evidence="3" id="KW-1185">Reference proteome</keyword>
<accession>A0A0A1TT07</accession>
<dbReference type="Proteomes" id="UP000039046">
    <property type="component" value="Unassembled WGS sequence"/>
</dbReference>
<evidence type="ECO:0000313" key="3">
    <source>
        <dbReference type="Proteomes" id="UP000039046"/>
    </source>
</evidence>
<feature type="signal peptide" evidence="1">
    <location>
        <begin position="1"/>
        <end position="22"/>
    </location>
</feature>
<reference evidence="2 3" key="1">
    <citation type="journal article" date="2015" name="Genome Announc.">
        <title>Draft Genome Sequence and Gene Annotation of the Entomopathogenic Fungus Verticillium hemipterigenum.</title>
        <authorList>
            <person name="Horn F."/>
            <person name="Habel A."/>
            <person name="Scharf D.H."/>
            <person name="Dworschak J."/>
            <person name="Brakhage A.A."/>
            <person name="Guthke R."/>
            <person name="Hertweck C."/>
            <person name="Linde J."/>
        </authorList>
    </citation>
    <scope>NUCLEOTIDE SEQUENCE [LARGE SCALE GENOMIC DNA]</scope>
</reference>
<proteinExistence type="predicted"/>
<dbReference type="AlphaFoldDB" id="A0A0A1TT07"/>
<keyword evidence="1" id="KW-0732">Signal</keyword>
<name>A0A0A1TT07_9HYPO</name>
<protein>
    <submittedName>
        <fullName evidence="2">Uncharacterized protein</fullName>
    </submittedName>
</protein>
<sequence>MQLIHNLLYTATLAAAALPSNATLSDSALSLYNATPSLWDTVQQSPNASAMVDLGYFDLTKPYLGETVDTWKLSLSIKSDLPYKNFEKPDSFTGSVLQIIPPEGMFNKDNTMGKADPTWSVFALTWRFRPNSTVKETDGRVDCRSLVSPNCLGAMGSLPANLTDASYANLYKEFCRDEQEHMRFEGQGPVPGKGLDLSYLLLVDKAPPAKAPIDEYDQAIRDIYIVGTRFFNSGHKPGDHSNYTFSVTDVIRCIRATDFHGGSRTRDGETSAATSLVPGLWVVTVAAIAVFL</sequence>
<dbReference type="HOGENOM" id="CLU_953723_0_0_1"/>
<organism evidence="2 3">
    <name type="scientific">[Torrubiella] hemipterigena</name>
    <dbReference type="NCBI Taxonomy" id="1531966"/>
    <lineage>
        <taxon>Eukaryota</taxon>
        <taxon>Fungi</taxon>
        <taxon>Dikarya</taxon>
        <taxon>Ascomycota</taxon>
        <taxon>Pezizomycotina</taxon>
        <taxon>Sordariomycetes</taxon>
        <taxon>Hypocreomycetidae</taxon>
        <taxon>Hypocreales</taxon>
        <taxon>Clavicipitaceae</taxon>
        <taxon>Clavicipitaceae incertae sedis</taxon>
        <taxon>'Torrubiella' clade</taxon>
    </lineage>
</organism>
<gene>
    <name evidence="2" type="ORF">VHEMI10248</name>
</gene>
<evidence type="ECO:0000313" key="2">
    <source>
        <dbReference type="EMBL" id="CEJ94732.1"/>
    </source>
</evidence>
<dbReference type="EMBL" id="CDHN01000007">
    <property type="protein sequence ID" value="CEJ94732.1"/>
    <property type="molecule type" value="Genomic_DNA"/>
</dbReference>